<feature type="transmembrane region" description="Helical" evidence="1">
    <location>
        <begin position="308"/>
        <end position="340"/>
    </location>
</feature>
<keyword evidence="1" id="KW-0812">Transmembrane</keyword>
<protein>
    <submittedName>
        <fullName evidence="2">ABC-2 type transport system permease protein</fullName>
    </submittedName>
</protein>
<dbReference type="STRING" id="392015.SAMN05421543_11179"/>
<keyword evidence="3" id="KW-1185">Reference proteome</keyword>
<organism evidence="2 3">
    <name type="scientific">Alicyclobacillus macrosporangiidus</name>
    <dbReference type="NCBI Taxonomy" id="392015"/>
    <lineage>
        <taxon>Bacteria</taxon>
        <taxon>Bacillati</taxon>
        <taxon>Bacillota</taxon>
        <taxon>Bacilli</taxon>
        <taxon>Bacillales</taxon>
        <taxon>Alicyclobacillaceae</taxon>
        <taxon>Alicyclobacillus</taxon>
    </lineage>
</organism>
<dbReference type="RefSeq" id="WP_074952837.1">
    <property type="nucleotide sequence ID" value="NZ_FPBV01000011.1"/>
</dbReference>
<feature type="transmembrane region" description="Helical" evidence="1">
    <location>
        <begin position="21"/>
        <end position="45"/>
    </location>
</feature>
<evidence type="ECO:0000313" key="3">
    <source>
        <dbReference type="Proteomes" id="UP000183508"/>
    </source>
</evidence>
<dbReference type="EMBL" id="FPBV01000011">
    <property type="protein sequence ID" value="SFU87805.1"/>
    <property type="molecule type" value="Genomic_DNA"/>
</dbReference>
<feature type="transmembrane region" description="Helical" evidence="1">
    <location>
        <begin position="191"/>
        <end position="210"/>
    </location>
</feature>
<feature type="transmembrane region" description="Helical" evidence="1">
    <location>
        <begin position="65"/>
        <end position="86"/>
    </location>
</feature>
<proteinExistence type="predicted"/>
<feature type="transmembrane region" description="Helical" evidence="1">
    <location>
        <begin position="150"/>
        <end position="170"/>
    </location>
</feature>
<sequence>MNALVVLTSWSGRRIISRLKFWTLVFRLVFDWVTALYILVPGAAAAVWGMHKYYTMPLPAPQDHWILGLPFSTGVLALLSLALLALHVSWYGDMSLPLESGDRLFVLLSPLRRSWLWMCLWMERWLFHLLAVFILWTLSIPLVRACHVPAGAWAGELVVFAGYEAAVRLASQWMNARDRLTWKRWLLYHAGRYLSYLPVALTLRLVFGGWPWLTDLLFAGFTILVMAISMRYALRTEWDAFFQARPYTLLAQLLPKDLDTSAQVQFRMRRISAAVVRWVERLMGRRLHPVAWLLLIRMLRRKGTFRDFVMLSVVAVTSMTVAPLLWVKLVCLGFCGFMFYQWWEISIRPQAETAIQSQGFVDPWTLRVAANRCRTGVLAGMCGFWLLVWAARSLSG</sequence>
<dbReference type="OrthoDB" id="2448479at2"/>
<feature type="transmembrane region" description="Helical" evidence="1">
    <location>
        <begin position="125"/>
        <end position="144"/>
    </location>
</feature>
<evidence type="ECO:0000256" key="1">
    <source>
        <dbReference type="SAM" id="Phobius"/>
    </source>
</evidence>
<evidence type="ECO:0000313" key="2">
    <source>
        <dbReference type="EMBL" id="SFU87805.1"/>
    </source>
</evidence>
<dbReference type="Proteomes" id="UP000183508">
    <property type="component" value="Unassembled WGS sequence"/>
</dbReference>
<accession>A0A1I7JRN1</accession>
<name>A0A1I7JRN1_9BACL</name>
<keyword evidence="1" id="KW-1133">Transmembrane helix</keyword>
<keyword evidence="1" id="KW-0472">Membrane</keyword>
<gene>
    <name evidence="2" type="ORF">SAMN05421543_11179</name>
</gene>
<feature type="transmembrane region" description="Helical" evidence="1">
    <location>
        <begin position="216"/>
        <end position="234"/>
    </location>
</feature>
<reference evidence="3" key="1">
    <citation type="submission" date="2016-10" db="EMBL/GenBank/DDBJ databases">
        <authorList>
            <person name="Varghese N."/>
        </authorList>
    </citation>
    <scope>NUCLEOTIDE SEQUENCE [LARGE SCALE GENOMIC DNA]</scope>
    <source>
        <strain evidence="3">DSM 17980</strain>
    </source>
</reference>
<dbReference type="AlphaFoldDB" id="A0A1I7JRN1"/>